<name>A0A381ZEM9_9ZZZZ</name>
<evidence type="ECO:0000313" key="3">
    <source>
        <dbReference type="EMBL" id="SVA87574.1"/>
    </source>
</evidence>
<dbReference type="Pfam" id="PF13622">
    <property type="entry name" value="4HBT_3"/>
    <property type="match status" value="1"/>
</dbReference>
<reference evidence="3" key="1">
    <citation type="submission" date="2018-05" db="EMBL/GenBank/DDBJ databases">
        <authorList>
            <person name="Lanie J.A."/>
            <person name="Ng W.-L."/>
            <person name="Kazmierczak K.M."/>
            <person name="Andrzejewski T.M."/>
            <person name="Davidsen T.M."/>
            <person name="Wayne K.J."/>
            <person name="Tettelin H."/>
            <person name="Glass J.I."/>
            <person name="Rusch D."/>
            <person name="Podicherti R."/>
            <person name="Tsui H.-C.T."/>
            <person name="Winkler M.E."/>
        </authorList>
    </citation>
    <scope>NUCLEOTIDE SEQUENCE</scope>
</reference>
<feature type="non-terminal residue" evidence="3">
    <location>
        <position position="1"/>
    </location>
</feature>
<evidence type="ECO:0008006" key="4">
    <source>
        <dbReference type="Google" id="ProtNLM"/>
    </source>
</evidence>
<protein>
    <recommendedName>
        <fullName evidence="4">Thioesterase family protein</fullName>
    </recommendedName>
</protein>
<organism evidence="3">
    <name type="scientific">marine metagenome</name>
    <dbReference type="NCBI Taxonomy" id="408172"/>
    <lineage>
        <taxon>unclassified sequences</taxon>
        <taxon>metagenomes</taxon>
        <taxon>ecological metagenomes</taxon>
    </lineage>
</organism>
<dbReference type="AlphaFoldDB" id="A0A381ZEM9"/>
<dbReference type="EMBL" id="UINC01020984">
    <property type="protein sequence ID" value="SVA87574.1"/>
    <property type="molecule type" value="Genomic_DNA"/>
</dbReference>
<dbReference type="InterPro" id="IPR029069">
    <property type="entry name" value="HotDog_dom_sf"/>
</dbReference>
<dbReference type="InterPro" id="IPR052389">
    <property type="entry name" value="Sec_Metab_Biosynth-Assoc"/>
</dbReference>
<sequence length="259" mass="27688">VEPVGEGRFAAQVSGSWNIGDNPNGGYLTAIALQALRQIGPHQDPVSVTTHFLRPGSGGQAGEVATELLRSGRSVTTGRATLSQDGRPRIEVVAALGDLSDTSSHDHEITLPPPSMPPLEECVERDGLEQGVRLFISSRVDLRVHPAMSTAGGSNKAEVVGWIRFADERPPDALGAVLFSDAFAPSIFSRLGRVGWVPTIELTVHVRRRPSPGWMMGRFATEDLHDGRMIEDGCIWDANGSLVARSRQLAMLLPGTAAS</sequence>
<dbReference type="Pfam" id="PF20789">
    <property type="entry name" value="4HBT_3C"/>
    <property type="match status" value="1"/>
</dbReference>
<dbReference type="PANTHER" id="PTHR38110:SF1">
    <property type="entry name" value="THIOESTERASE DOMAIN-CONTAINING PROTEIN"/>
    <property type="match status" value="1"/>
</dbReference>
<dbReference type="InterPro" id="IPR049449">
    <property type="entry name" value="TesB_ACOT8-like_N"/>
</dbReference>
<dbReference type="InterPro" id="IPR042171">
    <property type="entry name" value="Acyl-CoA_hotdog"/>
</dbReference>
<feature type="domain" description="Acyl-CoA thioesterase-like C-terminal" evidence="2">
    <location>
        <begin position="128"/>
        <end position="251"/>
    </location>
</feature>
<dbReference type="SUPFAM" id="SSF54637">
    <property type="entry name" value="Thioesterase/thiol ester dehydrase-isomerase"/>
    <property type="match status" value="2"/>
</dbReference>
<dbReference type="Gene3D" id="2.40.160.210">
    <property type="entry name" value="Acyl-CoA thioesterase, double hotdog domain"/>
    <property type="match status" value="1"/>
</dbReference>
<gene>
    <name evidence="3" type="ORF">METZ01_LOCUS140428</name>
</gene>
<dbReference type="InterPro" id="IPR049450">
    <property type="entry name" value="ACOT8-like_C"/>
</dbReference>
<dbReference type="PANTHER" id="PTHR38110">
    <property type="entry name" value="CHROMOSOME 23, WHOLE GENOME SHOTGUN SEQUENCE"/>
    <property type="match status" value="1"/>
</dbReference>
<proteinExistence type="predicted"/>
<accession>A0A381ZEM9</accession>
<feature type="domain" description="Acyl-CoA thioesterase-like N-terminal HotDog" evidence="1">
    <location>
        <begin position="14"/>
        <end position="95"/>
    </location>
</feature>
<evidence type="ECO:0000259" key="1">
    <source>
        <dbReference type="Pfam" id="PF13622"/>
    </source>
</evidence>
<evidence type="ECO:0000259" key="2">
    <source>
        <dbReference type="Pfam" id="PF20789"/>
    </source>
</evidence>